<feature type="compositionally biased region" description="Low complexity" evidence="1">
    <location>
        <begin position="466"/>
        <end position="484"/>
    </location>
</feature>
<evidence type="ECO:0000259" key="4">
    <source>
        <dbReference type="PROSITE" id="PS50835"/>
    </source>
</evidence>
<feature type="region of interest" description="Disordered" evidence="1">
    <location>
        <begin position="395"/>
        <end position="416"/>
    </location>
</feature>
<dbReference type="SUPFAM" id="SSF75011">
    <property type="entry name" value="3-carboxy-cis,cis-mucoante lactonizing enzyme"/>
    <property type="match status" value="1"/>
</dbReference>
<name>A0ABU6C6I4_9ACTN</name>
<keyword evidence="2" id="KW-1133">Transmembrane helix</keyword>
<dbReference type="PROSITE" id="PS51318">
    <property type="entry name" value="TAT"/>
    <property type="match status" value="1"/>
</dbReference>
<dbReference type="InterPro" id="IPR007110">
    <property type="entry name" value="Ig-like_dom"/>
</dbReference>
<keyword evidence="3" id="KW-0732">Signal</keyword>
<gene>
    <name evidence="5" type="ORF">OKJ48_05555</name>
</gene>
<feature type="compositionally biased region" description="Low complexity" evidence="1">
    <location>
        <begin position="530"/>
        <end position="546"/>
    </location>
</feature>
<organism evidence="5 6">
    <name type="scientific">Streptomyces kunmingensis</name>
    <dbReference type="NCBI Taxonomy" id="68225"/>
    <lineage>
        <taxon>Bacteria</taxon>
        <taxon>Bacillati</taxon>
        <taxon>Actinomycetota</taxon>
        <taxon>Actinomycetes</taxon>
        <taxon>Kitasatosporales</taxon>
        <taxon>Streptomycetaceae</taxon>
        <taxon>Streptomyces</taxon>
    </lineage>
</organism>
<reference evidence="5 6" key="1">
    <citation type="submission" date="2022-10" db="EMBL/GenBank/DDBJ databases">
        <authorList>
            <person name="Xie J."/>
            <person name="Shen N."/>
        </authorList>
    </citation>
    <scope>NUCLEOTIDE SEQUENCE [LARGE SCALE GENOMIC DNA]</scope>
    <source>
        <strain evidence="5 6">DSM 41681</strain>
    </source>
</reference>
<dbReference type="InterPro" id="IPR036179">
    <property type="entry name" value="Ig-like_dom_sf"/>
</dbReference>
<dbReference type="Pfam" id="PF07679">
    <property type="entry name" value="I-set"/>
    <property type="match status" value="1"/>
</dbReference>
<feature type="transmembrane region" description="Helical" evidence="2">
    <location>
        <begin position="547"/>
        <end position="566"/>
    </location>
</feature>
<dbReference type="RefSeq" id="WP_324766692.1">
    <property type="nucleotide sequence ID" value="NZ_BAAATS010000014.1"/>
</dbReference>
<dbReference type="Gene3D" id="2.60.40.10">
    <property type="entry name" value="Immunoglobulins"/>
    <property type="match status" value="1"/>
</dbReference>
<evidence type="ECO:0000256" key="2">
    <source>
        <dbReference type="SAM" id="Phobius"/>
    </source>
</evidence>
<feature type="region of interest" description="Disordered" evidence="1">
    <location>
        <begin position="563"/>
        <end position="587"/>
    </location>
</feature>
<sequence>MDHSVRGRRRAVRVAAAAAVVLGAAPAPAVAAEEPAPGTELYVRQAEFTGVGKPLDLLLHPTSGKLYVGADNLAATADVDERGLYVLDPATGALRSKVTRAPNAAGTLATAAVRRMAGPLPGAADGVVFNYPLRGIGWAKDGDTQASGVWLAGSTVSDLGPGTSDTTSFAAQGAKLSEIETATGTVLRSVEPGGSGPFAVDTGRGSVWYLDTGAGLLRRVESAGLTVAGSYELPAAQGNATPFIEVDPADGSVWVGRGDTVAVYAADGTPRATLRGTDYAGDVAFDAGSARAYLVRQDSEASGTPGSDGNGVGSLSVYDTKTLTEVTAPVALRDSSSQYGSSAVAVTPGGGEVFVGNPSPAASNIVKLVRQITPQVTRQPADVTAEAGTKVELTAEAEGSPAPNVRWQSSADDGQTWQDVEGAGEGADGGTYAFTAEVTMNGRQFRAEFSNDAGVARTEAATLTVTEAATPTPAPGESEGTPGDDPGGSSGDAGGDDGGDGANPSSGATADPASGTTGGATGSTTGGTTGSAASGSTGGSLASTGTGVLSAAGAAAALLAAGAVAVRRARRRGTGVGSGTGTGTSTA</sequence>
<feature type="compositionally biased region" description="Polar residues" evidence="1">
    <location>
        <begin position="406"/>
        <end position="416"/>
    </location>
</feature>
<feature type="compositionally biased region" description="Low complexity" evidence="1">
    <location>
        <begin position="502"/>
        <end position="515"/>
    </location>
</feature>
<keyword evidence="6" id="KW-1185">Reference proteome</keyword>
<accession>A0ABU6C6I4</accession>
<keyword evidence="2" id="KW-0472">Membrane</keyword>
<dbReference type="EMBL" id="JAOZYB010000024">
    <property type="protein sequence ID" value="MEB3959716.1"/>
    <property type="molecule type" value="Genomic_DNA"/>
</dbReference>
<feature type="signal peptide" evidence="3">
    <location>
        <begin position="1"/>
        <end position="31"/>
    </location>
</feature>
<evidence type="ECO:0000313" key="6">
    <source>
        <dbReference type="Proteomes" id="UP001352223"/>
    </source>
</evidence>
<feature type="domain" description="Ig-like" evidence="4">
    <location>
        <begin position="374"/>
        <end position="407"/>
    </location>
</feature>
<feature type="chain" id="PRO_5046905728" evidence="3">
    <location>
        <begin position="32"/>
        <end position="587"/>
    </location>
</feature>
<dbReference type="InterPro" id="IPR013783">
    <property type="entry name" value="Ig-like_fold"/>
</dbReference>
<evidence type="ECO:0000256" key="3">
    <source>
        <dbReference type="SAM" id="SignalP"/>
    </source>
</evidence>
<evidence type="ECO:0000256" key="1">
    <source>
        <dbReference type="SAM" id="MobiDB-lite"/>
    </source>
</evidence>
<comment type="caution">
    <text evidence="5">The sequence shown here is derived from an EMBL/GenBank/DDBJ whole genome shotgun (WGS) entry which is preliminary data.</text>
</comment>
<proteinExistence type="predicted"/>
<feature type="compositionally biased region" description="Gly residues" evidence="1">
    <location>
        <begin position="516"/>
        <end position="529"/>
    </location>
</feature>
<evidence type="ECO:0000313" key="5">
    <source>
        <dbReference type="EMBL" id="MEB3959716.1"/>
    </source>
</evidence>
<dbReference type="SUPFAM" id="SSF48726">
    <property type="entry name" value="Immunoglobulin"/>
    <property type="match status" value="1"/>
</dbReference>
<keyword evidence="2" id="KW-0812">Transmembrane</keyword>
<dbReference type="InterPro" id="IPR006311">
    <property type="entry name" value="TAT_signal"/>
</dbReference>
<dbReference type="InterPro" id="IPR013098">
    <property type="entry name" value="Ig_I-set"/>
</dbReference>
<dbReference type="Proteomes" id="UP001352223">
    <property type="component" value="Unassembled WGS sequence"/>
</dbReference>
<dbReference type="PROSITE" id="PS50835">
    <property type="entry name" value="IG_LIKE"/>
    <property type="match status" value="1"/>
</dbReference>
<feature type="compositionally biased region" description="Gly residues" evidence="1">
    <location>
        <begin position="574"/>
        <end position="587"/>
    </location>
</feature>
<feature type="region of interest" description="Disordered" evidence="1">
    <location>
        <begin position="466"/>
        <end position="546"/>
    </location>
</feature>
<protein>
    <submittedName>
        <fullName evidence="5">Immunoglobulin domain-containing protein</fullName>
    </submittedName>
</protein>